<keyword evidence="3" id="KW-1185">Reference proteome</keyword>
<reference evidence="2 3" key="1">
    <citation type="submission" date="2017-07" db="EMBL/GenBank/DDBJ databases">
        <authorList>
            <person name="Sun Z.S."/>
            <person name="Albrecht U."/>
            <person name="Echele G."/>
            <person name="Lee C.C."/>
        </authorList>
    </citation>
    <scope>NUCLEOTIDE SEQUENCE [LARGE SCALE GENOMIC DNA]</scope>
    <source>
        <strain evidence="2 3">CGMCC 1.12710</strain>
    </source>
</reference>
<dbReference type="RefSeq" id="WP_089411268.1">
    <property type="nucleotide sequence ID" value="NZ_FZQA01000001.1"/>
</dbReference>
<organism evidence="2 3">
    <name type="scientific">Amphiplicatus metriothermophilus</name>
    <dbReference type="NCBI Taxonomy" id="1519374"/>
    <lineage>
        <taxon>Bacteria</taxon>
        <taxon>Pseudomonadati</taxon>
        <taxon>Pseudomonadota</taxon>
        <taxon>Alphaproteobacteria</taxon>
        <taxon>Parvularculales</taxon>
        <taxon>Parvularculaceae</taxon>
        <taxon>Amphiplicatus</taxon>
    </lineage>
</organism>
<evidence type="ECO:0000313" key="3">
    <source>
        <dbReference type="Proteomes" id="UP000198346"/>
    </source>
</evidence>
<dbReference type="PROSITE" id="PS51257">
    <property type="entry name" value="PROKAR_LIPOPROTEIN"/>
    <property type="match status" value="1"/>
</dbReference>
<feature type="signal peptide" evidence="1">
    <location>
        <begin position="1"/>
        <end position="16"/>
    </location>
</feature>
<evidence type="ECO:0008006" key="4">
    <source>
        <dbReference type="Google" id="ProtNLM"/>
    </source>
</evidence>
<dbReference type="OrthoDB" id="7620564at2"/>
<name>A0A239PKI7_9PROT</name>
<gene>
    <name evidence="2" type="ORF">SAMN06297382_0818</name>
</gene>
<accession>A0A239PKI7</accession>
<evidence type="ECO:0000256" key="1">
    <source>
        <dbReference type="SAM" id="SignalP"/>
    </source>
</evidence>
<dbReference type="AlphaFoldDB" id="A0A239PKI7"/>
<sequence length="399" mass="42681">MRYRALVLIAPVLLLAACGGGGDREKAAFVAACVAEGDSEAFCVCQGDALRAELDEETFASLVEFAESMAGASEDAKGMIAMGALSNPKLIAALDKVEATAKTCKQAAALEEARAEVAVLEAARNARRKQAAARKCPHRPVMSPRLPGAPVDDVADLRLGMSFEDVEAILECRGDVLNFDVAREWARDSHGVETRQLLRAADGEICPAEARVAGGQGCDDGGYAFEPLQNVNQEFVVAFAGLPGAERAGVIWRRTVFSESEYPTVSSLQEALVEKYGRPNASANQEGYYSLGHRPGSVTYSWVYDPMGALIPSSDSARLSRCVNGPRPTFQGRMSWNGACGLTIRAEIMPAVGNAILARELNVVVMDQKRFDDAVKQFDIDLRTAVEAQHKGKGAAPDL</sequence>
<protein>
    <recommendedName>
        <fullName evidence="4">Lipoprotein</fullName>
    </recommendedName>
</protein>
<dbReference type="Proteomes" id="UP000198346">
    <property type="component" value="Unassembled WGS sequence"/>
</dbReference>
<proteinExistence type="predicted"/>
<dbReference type="EMBL" id="FZQA01000001">
    <property type="protein sequence ID" value="SNT68316.1"/>
    <property type="molecule type" value="Genomic_DNA"/>
</dbReference>
<keyword evidence="1" id="KW-0732">Signal</keyword>
<feature type="chain" id="PRO_5012127826" description="Lipoprotein" evidence="1">
    <location>
        <begin position="17"/>
        <end position="399"/>
    </location>
</feature>
<evidence type="ECO:0000313" key="2">
    <source>
        <dbReference type="EMBL" id="SNT68316.1"/>
    </source>
</evidence>